<name>A0ABV7G723_9PROT</name>
<protein>
    <submittedName>
        <fullName evidence="2">Uncharacterized protein</fullName>
    </submittedName>
</protein>
<proteinExistence type="predicted"/>
<feature type="signal peptide" evidence="1">
    <location>
        <begin position="1"/>
        <end position="22"/>
    </location>
</feature>
<feature type="chain" id="PRO_5047341839" evidence="1">
    <location>
        <begin position="23"/>
        <end position="102"/>
    </location>
</feature>
<dbReference type="EMBL" id="JBHRTN010000024">
    <property type="protein sequence ID" value="MFC3127250.1"/>
    <property type="molecule type" value="Genomic_DNA"/>
</dbReference>
<sequence length="102" mass="10520">MRKTQSFLAVLTLALSAGMAQAQTLSMTGHGENFGLDYGSGHIGNIVGGGAIELHGGGQEGRIVYRDAAFARRPSGVPVDAGGEGQLVYLPLPSASMMMSVR</sequence>
<reference evidence="3" key="1">
    <citation type="journal article" date="2019" name="Int. J. Syst. Evol. Microbiol.">
        <title>The Global Catalogue of Microorganisms (GCM) 10K type strain sequencing project: providing services to taxonomists for standard genome sequencing and annotation.</title>
        <authorList>
            <consortium name="The Broad Institute Genomics Platform"/>
            <consortium name="The Broad Institute Genome Sequencing Center for Infectious Disease"/>
            <person name="Wu L."/>
            <person name="Ma J."/>
        </authorList>
    </citation>
    <scope>NUCLEOTIDE SEQUENCE [LARGE SCALE GENOMIC DNA]</scope>
    <source>
        <strain evidence="3">KCTC 52094</strain>
    </source>
</reference>
<evidence type="ECO:0000313" key="3">
    <source>
        <dbReference type="Proteomes" id="UP001595593"/>
    </source>
</evidence>
<dbReference type="RefSeq" id="WP_379599142.1">
    <property type="nucleotide sequence ID" value="NZ_JBHRTN010000024.1"/>
</dbReference>
<evidence type="ECO:0000313" key="2">
    <source>
        <dbReference type="EMBL" id="MFC3127250.1"/>
    </source>
</evidence>
<accession>A0ABV7G723</accession>
<gene>
    <name evidence="2" type="ORF">ACFOD4_19490</name>
</gene>
<comment type="caution">
    <text evidence="2">The sequence shown here is derived from an EMBL/GenBank/DDBJ whole genome shotgun (WGS) entry which is preliminary data.</text>
</comment>
<evidence type="ECO:0000256" key="1">
    <source>
        <dbReference type="SAM" id="SignalP"/>
    </source>
</evidence>
<keyword evidence="3" id="KW-1185">Reference proteome</keyword>
<organism evidence="2 3">
    <name type="scientific">Teichococcus globiformis</name>
    <dbReference type="NCBI Taxonomy" id="2307229"/>
    <lineage>
        <taxon>Bacteria</taxon>
        <taxon>Pseudomonadati</taxon>
        <taxon>Pseudomonadota</taxon>
        <taxon>Alphaproteobacteria</taxon>
        <taxon>Acetobacterales</taxon>
        <taxon>Roseomonadaceae</taxon>
        <taxon>Roseomonas</taxon>
    </lineage>
</organism>
<keyword evidence="1" id="KW-0732">Signal</keyword>
<dbReference type="Proteomes" id="UP001595593">
    <property type="component" value="Unassembled WGS sequence"/>
</dbReference>